<comment type="similarity">
    <text evidence="2">Belongs to the EamA transporter family.</text>
</comment>
<feature type="transmembrane region" description="Helical" evidence="6">
    <location>
        <begin position="36"/>
        <end position="53"/>
    </location>
</feature>
<feature type="domain" description="EamA" evidence="7">
    <location>
        <begin position="148"/>
        <end position="282"/>
    </location>
</feature>
<evidence type="ECO:0000259" key="7">
    <source>
        <dbReference type="Pfam" id="PF00892"/>
    </source>
</evidence>
<dbReference type="EMBL" id="CP003058">
    <property type="protein sequence ID" value="AEQ21292.1"/>
    <property type="molecule type" value="Genomic_DNA"/>
</dbReference>
<dbReference type="eggNOG" id="COG0697">
    <property type="taxonomic scope" value="Bacteria"/>
</dbReference>
<evidence type="ECO:0000256" key="1">
    <source>
        <dbReference type="ARBA" id="ARBA00004141"/>
    </source>
</evidence>
<feature type="transmembrane region" description="Helical" evidence="6">
    <location>
        <begin position="94"/>
        <end position="114"/>
    </location>
</feature>
<feature type="transmembrane region" description="Helical" evidence="6">
    <location>
        <begin position="147"/>
        <end position="165"/>
    </location>
</feature>
<dbReference type="PANTHER" id="PTHR32322:SF2">
    <property type="entry name" value="EAMA DOMAIN-CONTAINING PROTEIN"/>
    <property type="match status" value="1"/>
</dbReference>
<evidence type="ECO:0000313" key="8">
    <source>
        <dbReference type="EMBL" id="AEQ21292.1"/>
    </source>
</evidence>
<dbReference type="InterPro" id="IPR050638">
    <property type="entry name" value="AA-Vitamin_Transporters"/>
</dbReference>
<dbReference type="GeneID" id="92877762"/>
<proteinExistence type="inferred from homology"/>
<gene>
    <name evidence="8" type="ordered locus">Acin_0039</name>
</gene>
<sequence>MPQKWSAFFYLVFTFFIWSNNYIGGKVIAEAVPPSVLAMIRSFIGTSCLFWMARKELKTPIDQKDRKWFFLIGMLAYFVTFQMVQLGIKLAGASTAALINSTNPVVITLLAGFILKESLTVIKRVCLFLALLGTFIITQGASGSGEIMGILFMIISVLSFGFASIQMRRLTQKYAPILITFYGMLIGSLLSLPVGIYSSLREPVSLTPFVVLVLLYLGIMGSGVAQFTWTKALSELPASTCSLFYPLQAVFSAVLGAYLLGESFTVHFYLGLILISADILLNFWDTRRNQFPEKS</sequence>
<keyword evidence="5 6" id="KW-0472">Membrane</keyword>
<reference evidence="8 9" key="1">
    <citation type="journal article" date="2011" name="J. Bacteriol.">
        <title>Complete genome sequence of Acidaminococcus intestini RYC-MR95, a Gram-negative bacterium from the phylum Firmicutes.</title>
        <authorList>
            <person name="D'Auria G."/>
            <person name="Galan J.C."/>
            <person name="Rodriguez-Alcayna M."/>
            <person name="Moya A."/>
            <person name="Baquero F."/>
            <person name="Latorre A."/>
        </authorList>
    </citation>
    <scope>NUCLEOTIDE SEQUENCE [LARGE SCALE GENOMIC DNA]</scope>
    <source>
        <strain evidence="8 9">RyC-MR95</strain>
    </source>
</reference>
<dbReference type="InterPro" id="IPR037185">
    <property type="entry name" value="EmrE-like"/>
</dbReference>
<dbReference type="Gene3D" id="1.10.3730.20">
    <property type="match status" value="2"/>
</dbReference>
<dbReference type="InterPro" id="IPR000620">
    <property type="entry name" value="EamA_dom"/>
</dbReference>
<accession>G4Q5Z1</accession>
<dbReference type="RefSeq" id="WP_009015138.1">
    <property type="nucleotide sequence ID" value="NC_016077.1"/>
</dbReference>
<evidence type="ECO:0000256" key="4">
    <source>
        <dbReference type="ARBA" id="ARBA00022989"/>
    </source>
</evidence>
<comment type="subcellular location">
    <subcellularLocation>
        <location evidence="1">Membrane</location>
        <topology evidence="1">Multi-pass membrane protein</topology>
    </subcellularLocation>
</comment>
<dbReference type="FunCoup" id="G4Q5Z1">
    <property type="interactions" value="366"/>
</dbReference>
<dbReference type="SUPFAM" id="SSF103481">
    <property type="entry name" value="Multidrug resistance efflux transporter EmrE"/>
    <property type="match status" value="2"/>
</dbReference>
<dbReference type="HOGENOM" id="CLU_033863_9_1_9"/>
<feature type="transmembrane region" description="Helical" evidence="6">
    <location>
        <begin position="68"/>
        <end position="88"/>
    </location>
</feature>
<evidence type="ECO:0000256" key="5">
    <source>
        <dbReference type="ARBA" id="ARBA00023136"/>
    </source>
</evidence>
<feature type="domain" description="EamA" evidence="7">
    <location>
        <begin position="7"/>
        <end position="138"/>
    </location>
</feature>
<name>G4Q5Z1_ACIIR</name>
<dbReference type="AlphaFoldDB" id="G4Q5Z1"/>
<dbReference type="KEGG" id="ain:Acin_0039"/>
<evidence type="ECO:0000256" key="6">
    <source>
        <dbReference type="SAM" id="Phobius"/>
    </source>
</evidence>
<keyword evidence="3 6" id="KW-0812">Transmembrane</keyword>
<dbReference type="PANTHER" id="PTHR32322">
    <property type="entry name" value="INNER MEMBRANE TRANSPORTER"/>
    <property type="match status" value="1"/>
</dbReference>
<feature type="transmembrane region" description="Helical" evidence="6">
    <location>
        <begin position="209"/>
        <end position="229"/>
    </location>
</feature>
<feature type="transmembrane region" description="Helical" evidence="6">
    <location>
        <begin position="7"/>
        <end position="24"/>
    </location>
</feature>
<keyword evidence="4 6" id="KW-1133">Transmembrane helix</keyword>
<feature type="transmembrane region" description="Helical" evidence="6">
    <location>
        <begin position="121"/>
        <end position="141"/>
    </location>
</feature>
<feature type="transmembrane region" description="Helical" evidence="6">
    <location>
        <begin position="177"/>
        <end position="197"/>
    </location>
</feature>
<protein>
    <recommendedName>
        <fullName evidence="7">EamA domain-containing protein</fullName>
    </recommendedName>
</protein>
<dbReference type="PATRIC" id="fig|568816.4.peg.35"/>
<evidence type="ECO:0000256" key="2">
    <source>
        <dbReference type="ARBA" id="ARBA00007362"/>
    </source>
</evidence>
<evidence type="ECO:0000256" key="3">
    <source>
        <dbReference type="ARBA" id="ARBA00022692"/>
    </source>
</evidence>
<dbReference type="STRING" id="568816.Acin_0039"/>
<feature type="transmembrane region" description="Helical" evidence="6">
    <location>
        <begin position="266"/>
        <end position="284"/>
    </location>
</feature>
<organism evidence="8 9">
    <name type="scientific">Acidaminococcus intestini (strain RyC-MR95)</name>
    <dbReference type="NCBI Taxonomy" id="568816"/>
    <lineage>
        <taxon>Bacteria</taxon>
        <taxon>Bacillati</taxon>
        <taxon>Bacillota</taxon>
        <taxon>Negativicutes</taxon>
        <taxon>Acidaminococcales</taxon>
        <taxon>Acidaminococcaceae</taxon>
        <taxon>Acidaminococcus</taxon>
    </lineage>
</organism>
<dbReference type="Pfam" id="PF00892">
    <property type="entry name" value="EamA"/>
    <property type="match status" value="2"/>
</dbReference>
<feature type="transmembrane region" description="Helical" evidence="6">
    <location>
        <begin position="241"/>
        <end position="260"/>
    </location>
</feature>
<evidence type="ECO:0000313" key="9">
    <source>
        <dbReference type="Proteomes" id="UP000007093"/>
    </source>
</evidence>
<keyword evidence="9" id="KW-1185">Reference proteome</keyword>
<dbReference type="GO" id="GO:0016020">
    <property type="term" value="C:membrane"/>
    <property type="evidence" value="ECO:0007669"/>
    <property type="project" value="UniProtKB-SubCell"/>
</dbReference>
<dbReference type="Proteomes" id="UP000007093">
    <property type="component" value="Chromosome"/>
</dbReference>
<dbReference type="InParanoid" id="G4Q5Z1"/>